<gene>
    <name evidence="1" type="primary">THEM6</name>
    <name evidence="1" type="ORF">ETB97_004965</name>
</gene>
<dbReference type="AlphaFoldDB" id="A0A8H6E3G1"/>
<dbReference type="Proteomes" id="UP000541154">
    <property type="component" value="Unassembled WGS sequence"/>
</dbReference>
<evidence type="ECO:0000313" key="1">
    <source>
        <dbReference type="EMBL" id="KAF5858002.1"/>
    </source>
</evidence>
<organism evidence="1 2">
    <name type="scientific">Petromyces alliaceus</name>
    <name type="common">Aspergillus alliaceus</name>
    <dbReference type="NCBI Taxonomy" id="209559"/>
    <lineage>
        <taxon>Eukaryota</taxon>
        <taxon>Fungi</taxon>
        <taxon>Dikarya</taxon>
        <taxon>Ascomycota</taxon>
        <taxon>Pezizomycotina</taxon>
        <taxon>Eurotiomycetes</taxon>
        <taxon>Eurotiomycetidae</taxon>
        <taxon>Eurotiales</taxon>
        <taxon>Aspergillaceae</taxon>
        <taxon>Aspergillus</taxon>
        <taxon>Aspergillus subgen. Circumdati</taxon>
    </lineage>
</organism>
<proteinExistence type="predicted"/>
<protein>
    <submittedName>
        <fullName evidence="1">Thioesterase super member 6</fullName>
    </submittedName>
</protein>
<accession>A0A8H6E3G1</accession>
<evidence type="ECO:0000313" key="2">
    <source>
        <dbReference type="Proteomes" id="UP000541154"/>
    </source>
</evidence>
<reference evidence="1 2" key="1">
    <citation type="submission" date="2019-04" db="EMBL/GenBank/DDBJ databases">
        <title>Aspergillus burnettii sp. nov., novel species from soil in southeast Queensland.</title>
        <authorList>
            <person name="Gilchrist C.L.M."/>
            <person name="Pitt J.I."/>
            <person name="Lange L."/>
            <person name="Lacey H.J."/>
            <person name="Vuong D."/>
            <person name="Midgley D.J."/>
            <person name="Greenfield P."/>
            <person name="Bradbury M."/>
            <person name="Lacey E."/>
            <person name="Busk P.K."/>
            <person name="Pilgaard B."/>
            <person name="Chooi Y.H."/>
            <person name="Piggott A.M."/>
        </authorList>
    </citation>
    <scope>NUCLEOTIDE SEQUENCE [LARGE SCALE GENOMIC DNA]</scope>
    <source>
        <strain evidence="1 2">FRR 5400</strain>
    </source>
</reference>
<keyword evidence="2" id="KW-1185">Reference proteome</keyword>
<name>A0A8H6E3G1_PETAA</name>
<dbReference type="EMBL" id="SPNV01000226">
    <property type="protein sequence ID" value="KAF5858002.1"/>
    <property type="molecule type" value="Genomic_DNA"/>
</dbReference>
<sequence>METSYDLLASSKHQTSTLNLACDGVSHDPGMEVKDMEVPECQKDHVNGSDVRDIIEKERLKGLKYAESWVELESLHDEFLGEGEATNGVVAMGGLNDIAGGGFSFP</sequence>
<comment type="caution">
    <text evidence="1">The sequence shown here is derived from an EMBL/GenBank/DDBJ whole genome shotgun (WGS) entry which is preliminary data.</text>
</comment>